<evidence type="ECO:0000313" key="5">
    <source>
        <dbReference type="Ensembl" id="ENSCINP00000006581.3"/>
    </source>
</evidence>
<dbReference type="InterPro" id="IPR000436">
    <property type="entry name" value="Sushi_SCR_CCP_dom"/>
</dbReference>
<dbReference type="PROSITE" id="PS50853">
    <property type="entry name" value="FN3"/>
    <property type="match status" value="2"/>
</dbReference>
<dbReference type="HOGENOM" id="CLU_826280_0_0_1"/>
<feature type="chain" id="PRO_5014090037" evidence="3">
    <location>
        <begin position="17"/>
        <end position="336"/>
    </location>
</feature>
<dbReference type="AlphaFoldDB" id="F6S2H9"/>
<reference evidence="6" key="1">
    <citation type="journal article" date="2002" name="Science">
        <title>The draft genome of Ciona intestinalis: insights into chordate and vertebrate origins.</title>
        <authorList>
            <person name="Dehal P."/>
            <person name="Satou Y."/>
            <person name="Campbell R.K."/>
            <person name="Chapman J."/>
            <person name="Degnan B."/>
            <person name="De Tomaso A."/>
            <person name="Davidson B."/>
            <person name="Di Gregorio A."/>
            <person name="Gelpke M."/>
            <person name="Goodstein D.M."/>
            <person name="Harafuji N."/>
            <person name="Hastings K.E."/>
            <person name="Ho I."/>
            <person name="Hotta K."/>
            <person name="Huang W."/>
            <person name="Kawashima T."/>
            <person name="Lemaire P."/>
            <person name="Martinez D."/>
            <person name="Meinertzhagen I.A."/>
            <person name="Necula S."/>
            <person name="Nonaka M."/>
            <person name="Putnam N."/>
            <person name="Rash S."/>
            <person name="Saiga H."/>
            <person name="Satake M."/>
            <person name="Terry A."/>
            <person name="Yamada L."/>
            <person name="Wang H.G."/>
            <person name="Awazu S."/>
            <person name="Azumi K."/>
            <person name="Boore J."/>
            <person name="Branno M."/>
            <person name="Chin-Bow S."/>
            <person name="DeSantis R."/>
            <person name="Doyle S."/>
            <person name="Francino P."/>
            <person name="Keys D.N."/>
            <person name="Haga S."/>
            <person name="Hayashi H."/>
            <person name="Hino K."/>
            <person name="Imai K.S."/>
            <person name="Inaba K."/>
            <person name="Kano S."/>
            <person name="Kobayashi K."/>
            <person name="Kobayashi M."/>
            <person name="Lee B.I."/>
            <person name="Makabe K.W."/>
            <person name="Manohar C."/>
            <person name="Matassi G."/>
            <person name="Medina M."/>
            <person name="Mochizuki Y."/>
            <person name="Mount S."/>
            <person name="Morishita T."/>
            <person name="Miura S."/>
            <person name="Nakayama A."/>
            <person name="Nishizaka S."/>
            <person name="Nomoto H."/>
            <person name="Ohta F."/>
            <person name="Oishi K."/>
            <person name="Rigoutsos I."/>
            <person name="Sano M."/>
            <person name="Sasaki A."/>
            <person name="Sasakura Y."/>
            <person name="Shoguchi E."/>
            <person name="Shin-i T."/>
            <person name="Spagnuolo A."/>
            <person name="Stainier D."/>
            <person name="Suzuki M.M."/>
            <person name="Tassy O."/>
            <person name="Takatori N."/>
            <person name="Tokuoka M."/>
            <person name="Yagi K."/>
            <person name="Yoshizaki F."/>
            <person name="Wada S."/>
            <person name="Zhang C."/>
            <person name="Hyatt P.D."/>
            <person name="Larimer F."/>
            <person name="Detter C."/>
            <person name="Doggett N."/>
            <person name="Glavina T."/>
            <person name="Hawkins T."/>
            <person name="Richardson P."/>
            <person name="Lucas S."/>
            <person name="Kohara Y."/>
            <person name="Levine M."/>
            <person name="Satoh N."/>
            <person name="Rokhsar D.S."/>
        </authorList>
    </citation>
    <scope>NUCLEOTIDE SEQUENCE [LARGE SCALE GENOMIC DNA]</scope>
</reference>
<dbReference type="Proteomes" id="UP000008144">
    <property type="component" value="Unassembled WGS sequence"/>
</dbReference>
<dbReference type="GeneID" id="100187018"/>
<dbReference type="InterPro" id="IPR002172">
    <property type="entry name" value="LDrepeatLR_classA_rpt"/>
</dbReference>
<feature type="domain" description="Fibronectin type-III" evidence="4">
    <location>
        <begin position="22"/>
        <end position="116"/>
    </location>
</feature>
<dbReference type="InterPro" id="IPR036116">
    <property type="entry name" value="FN3_sf"/>
</dbReference>
<dbReference type="KEGG" id="cin:100187018"/>
<dbReference type="RefSeq" id="XP_002127284.1">
    <property type="nucleotide sequence ID" value="XM_002127248.5"/>
</dbReference>
<dbReference type="InParanoid" id="F6S2H9"/>
<feature type="disulfide bond" evidence="2">
    <location>
        <begin position="156"/>
        <end position="171"/>
    </location>
</feature>
<comment type="caution">
    <text evidence="2">Lacks conserved residue(s) required for the propagation of feature annotation.</text>
</comment>
<dbReference type="CDD" id="cd00112">
    <property type="entry name" value="LDLa"/>
    <property type="match status" value="1"/>
</dbReference>
<keyword evidence="1 2" id="KW-1015">Disulfide bond</keyword>
<dbReference type="InterPro" id="IPR023415">
    <property type="entry name" value="LDLR_class-A_CS"/>
</dbReference>
<sequence length="336" mass="36576">MVLILTLALLVTLCQGAVFPPPPQPPNNTRISWNDVRSTSFKVRWDDAPDAASYNVFLSTGINNPPFRTYVNLTQDHLWIRSVQPKTIYAVRVACVDRFGRMSAQGLPGRTRTFPARITTTTTPAPTAPTPVGACGVGNFTCDTPEKDCIDESWWCDKSKDCPDGSDEKNCPGACVEITEFSNHGNFSCSRFNSRMSACFFDCNDDFVRDGAWYTVCLASGWTRAVPTCRLKEITSITVINGRSDTEVPVQFPASAQASSYEVYDAAIANTNIIHSASLSYVKVGSNISGSIYGLQPSTSYNVRLVAIDADGTRGIPSQPVMIQTAPGSISDKQRP</sequence>
<dbReference type="Ensembl" id="ENSCINT00000006581.3">
    <property type="protein sequence ID" value="ENSCINP00000006581.3"/>
    <property type="gene ID" value="ENSCING00000003217.3"/>
</dbReference>
<dbReference type="OMA" id="RMSACFF"/>
<dbReference type="CDD" id="cd00063">
    <property type="entry name" value="FN3"/>
    <property type="match status" value="2"/>
</dbReference>
<accession>A0A1W2WGK8</accession>
<dbReference type="InterPro" id="IPR035976">
    <property type="entry name" value="Sushi/SCR/CCP_sf"/>
</dbReference>
<feature type="domain" description="Fibronectin type-III" evidence="4">
    <location>
        <begin position="233"/>
        <end position="328"/>
    </location>
</feature>
<dbReference type="Gene3D" id="4.10.400.10">
    <property type="entry name" value="Low-density Lipoprotein Receptor"/>
    <property type="match status" value="1"/>
</dbReference>
<organism evidence="5 6">
    <name type="scientific">Ciona intestinalis</name>
    <name type="common">Transparent sea squirt</name>
    <name type="synonym">Ascidia intestinalis</name>
    <dbReference type="NCBI Taxonomy" id="7719"/>
    <lineage>
        <taxon>Eukaryota</taxon>
        <taxon>Metazoa</taxon>
        <taxon>Chordata</taxon>
        <taxon>Tunicata</taxon>
        <taxon>Ascidiacea</taxon>
        <taxon>Phlebobranchia</taxon>
        <taxon>Cionidae</taxon>
        <taxon>Ciona</taxon>
    </lineage>
</organism>
<evidence type="ECO:0000256" key="3">
    <source>
        <dbReference type="SAM" id="SignalP"/>
    </source>
</evidence>
<reference evidence="5" key="2">
    <citation type="submission" date="2025-08" db="UniProtKB">
        <authorList>
            <consortium name="Ensembl"/>
        </authorList>
    </citation>
    <scope>IDENTIFICATION</scope>
</reference>
<accession>F6S2H9</accession>
<feature type="signal peptide" evidence="3">
    <location>
        <begin position="1"/>
        <end position="16"/>
    </location>
</feature>
<evidence type="ECO:0000256" key="1">
    <source>
        <dbReference type="ARBA" id="ARBA00023157"/>
    </source>
</evidence>
<dbReference type="OrthoDB" id="21182at2759"/>
<keyword evidence="6" id="KW-1185">Reference proteome</keyword>
<dbReference type="SUPFAM" id="SSF57535">
    <property type="entry name" value="Complement control module/SCR domain"/>
    <property type="match status" value="1"/>
</dbReference>
<dbReference type="GeneTree" id="ENSGT00390000001650"/>
<dbReference type="SMART" id="SM00192">
    <property type="entry name" value="LDLa"/>
    <property type="match status" value="1"/>
</dbReference>
<dbReference type="SUPFAM" id="SSF57424">
    <property type="entry name" value="LDL receptor-like module"/>
    <property type="match status" value="1"/>
</dbReference>
<reference evidence="5" key="3">
    <citation type="submission" date="2025-09" db="UniProtKB">
        <authorList>
            <consortium name="Ensembl"/>
        </authorList>
    </citation>
    <scope>IDENTIFICATION</scope>
</reference>
<name>F6S2H9_CIOIN</name>
<dbReference type="CDD" id="cd00033">
    <property type="entry name" value="CCP"/>
    <property type="match status" value="1"/>
</dbReference>
<dbReference type="SMART" id="SM00060">
    <property type="entry name" value="FN3"/>
    <property type="match status" value="2"/>
</dbReference>
<dbReference type="SUPFAM" id="SSF49265">
    <property type="entry name" value="Fibronectin type III"/>
    <property type="match status" value="2"/>
</dbReference>
<dbReference type="Pfam" id="PF00057">
    <property type="entry name" value="Ldl_recept_a"/>
    <property type="match status" value="1"/>
</dbReference>
<protein>
    <submittedName>
        <fullName evidence="5">Uncharacterized LOC100187018</fullName>
    </submittedName>
</protein>
<dbReference type="PROSITE" id="PS01209">
    <property type="entry name" value="LDLRA_1"/>
    <property type="match status" value="1"/>
</dbReference>
<gene>
    <name evidence="5" type="primary">LOC100187018</name>
</gene>
<dbReference type="PROSITE" id="PS50068">
    <property type="entry name" value="LDLRA_2"/>
    <property type="match status" value="1"/>
</dbReference>
<proteinExistence type="predicted"/>
<dbReference type="Gene3D" id="2.60.40.10">
    <property type="entry name" value="Immunoglobulins"/>
    <property type="match status" value="2"/>
</dbReference>
<keyword evidence="3" id="KW-0732">Signal</keyword>
<evidence type="ECO:0000313" key="6">
    <source>
        <dbReference type="Proteomes" id="UP000008144"/>
    </source>
</evidence>
<evidence type="ECO:0000259" key="4">
    <source>
        <dbReference type="PROSITE" id="PS50853"/>
    </source>
</evidence>
<evidence type="ECO:0000256" key="2">
    <source>
        <dbReference type="PROSITE-ProRule" id="PRU00124"/>
    </source>
</evidence>
<dbReference type="InterPro" id="IPR013783">
    <property type="entry name" value="Ig-like_fold"/>
</dbReference>
<dbReference type="InterPro" id="IPR003961">
    <property type="entry name" value="FN3_dom"/>
</dbReference>
<dbReference type="Gene3D" id="2.10.70.10">
    <property type="entry name" value="Complement Module, domain 1"/>
    <property type="match status" value="1"/>
</dbReference>
<dbReference type="InterPro" id="IPR036055">
    <property type="entry name" value="LDL_receptor-like_sf"/>
</dbReference>